<comment type="caution">
    <text evidence="2">The sequence shown here is derived from an EMBL/GenBank/DDBJ whole genome shotgun (WGS) entry which is preliminary data.</text>
</comment>
<evidence type="ECO:0000313" key="2">
    <source>
        <dbReference type="EMBL" id="KAK0742314.1"/>
    </source>
</evidence>
<feature type="region of interest" description="Disordered" evidence="1">
    <location>
        <begin position="14"/>
        <end position="84"/>
    </location>
</feature>
<dbReference type="EMBL" id="JAUKTV010000003">
    <property type="protein sequence ID" value="KAK0742314.1"/>
    <property type="molecule type" value="Genomic_DNA"/>
</dbReference>
<dbReference type="Proteomes" id="UP001172159">
    <property type="component" value="Unassembled WGS sequence"/>
</dbReference>
<keyword evidence="3" id="KW-1185">Reference proteome</keyword>
<organism evidence="2 3">
    <name type="scientific">Apiosordaria backusii</name>
    <dbReference type="NCBI Taxonomy" id="314023"/>
    <lineage>
        <taxon>Eukaryota</taxon>
        <taxon>Fungi</taxon>
        <taxon>Dikarya</taxon>
        <taxon>Ascomycota</taxon>
        <taxon>Pezizomycotina</taxon>
        <taxon>Sordariomycetes</taxon>
        <taxon>Sordariomycetidae</taxon>
        <taxon>Sordariales</taxon>
        <taxon>Lasiosphaeriaceae</taxon>
        <taxon>Apiosordaria</taxon>
    </lineage>
</organism>
<proteinExistence type="predicted"/>
<dbReference type="AlphaFoldDB" id="A0AA40EMZ9"/>
<evidence type="ECO:0000256" key="1">
    <source>
        <dbReference type="SAM" id="MobiDB-lite"/>
    </source>
</evidence>
<sequence>MFFTHDHTIGTLPLSIENFVPHPNDTQRPQRPHPGSKLPKQAATKAIIPSTHQMPPRNLPTSNGPPRRLNGHLTPTPDKSRTRKSRIPQYGSVLLRLSHHSPISTVKPTCLTLASIVTIKKPPASKLRVFAYIHIILVTLSGPFRLISSWKAWN</sequence>
<accession>A0AA40EMZ9</accession>
<evidence type="ECO:0000313" key="3">
    <source>
        <dbReference type="Proteomes" id="UP001172159"/>
    </source>
</evidence>
<protein>
    <submittedName>
        <fullName evidence="2">Uncharacterized protein</fullName>
    </submittedName>
</protein>
<gene>
    <name evidence="2" type="ORF">B0T21DRAFT_361094</name>
</gene>
<reference evidence="2" key="1">
    <citation type="submission" date="2023-06" db="EMBL/GenBank/DDBJ databases">
        <title>Genome-scale phylogeny and comparative genomics of the fungal order Sordariales.</title>
        <authorList>
            <consortium name="Lawrence Berkeley National Laboratory"/>
            <person name="Hensen N."/>
            <person name="Bonometti L."/>
            <person name="Westerberg I."/>
            <person name="Brannstrom I.O."/>
            <person name="Guillou S."/>
            <person name="Cros-Aarteil S."/>
            <person name="Calhoun S."/>
            <person name="Haridas S."/>
            <person name="Kuo A."/>
            <person name="Mondo S."/>
            <person name="Pangilinan J."/>
            <person name="Riley R."/>
            <person name="Labutti K."/>
            <person name="Andreopoulos B."/>
            <person name="Lipzen A."/>
            <person name="Chen C."/>
            <person name="Yanf M."/>
            <person name="Daum C."/>
            <person name="Ng V."/>
            <person name="Clum A."/>
            <person name="Steindorff A."/>
            <person name="Ohm R."/>
            <person name="Martin F."/>
            <person name="Silar P."/>
            <person name="Natvig D."/>
            <person name="Lalanne C."/>
            <person name="Gautier V."/>
            <person name="Ament-Velasquez S.L."/>
            <person name="Kruys A."/>
            <person name="Hutchinson M.I."/>
            <person name="Powell A.J."/>
            <person name="Barry K."/>
            <person name="Miller A.N."/>
            <person name="Grigoriev I.V."/>
            <person name="Debuchy R."/>
            <person name="Gladieux P."/>
            <person name="Thoren M.H."/>
            <person name="Johannesson H."/>
        </authorList>
    </citation>
    <scope>NUCLEOTIDE SEQUENCE</scope>
    <source>
        <strain evidence="2">CBS 540.89</strain>
    </source>
</reference>
<name>A0AA40EMZ9_9PEZI</name>